<reference evidence="3" key="1">
    <citation type="journal article" date="2019" name="Int. J. Syst. Evol. Microbiol.">
        <title>The Global Catalogue of Microorganisms (GCM) 10K type strain sequencing project: providing services to taxonomists for standard genome sequencing and annotation.</title>
        <authorList>
            <consortium name="The Broad Institute Genomics Platform"/>
            <consortium name="The Broad Institute Genome Sequencing Center for Infectious Disease"/>
            <person name="Wu L."/>
            <person name="Ma J."/>
        </authorList>
    </citation>
    <scope>NUCLEOTIDE SEQUENCE [LARGE SCALE GENOMIC DNA]</scope>
    <source>
        <strain evidence="3">CCUG 60527</strain>
    </source>
</reference>
<feature type="chain" id="PRO_5046990732" evidence="1">
    <location>
        <begin position="20"/>
        <end position="1125"/>
    </location>
</feature>
<dbReference type="RefSeq" id="WP_386108720.1">
    <property type="nucleotide sequence ID" value="NZ_JBHTJR010000051.1"/>
</dbReference>
<organism evidence="2 3">
    <name type="scientific">Tenacibaculum geojense</name>
    <dbReference type="NCBI Taxonomy" id="915352"/>
    <lineage>
        <taxon>Bacteria</taxon>
        <taxon>Pseudomonadati</taxon>
        <taxon>Bacteroidota</taxon>
        <taxon>Flavobacteriia</taxon>
        <taxon>Flavobacteriales</taxon>
        <taxon>Flavobacteriaceae</taxon>
        <taxon>Tenacibaculum</taxon>
    </lineage>
</organism>
<keyword evidence="3" id="KW-1185">Reference proteome</keyword>
<gene>
    <name evidence="2" type="ORF">ACFQ1U_12100</name>
</gene>
<dbReference type="EMBL" id="JBHTJR010000051">
    <property type="protein sequence ID" value="MFD0993949.1"/>
    <property type="molecule type" value="Genomic_DNA"/>
</dbReference>
<proteinExistence type="predicted"/>
<evidence type="ECO:0000313" key="2">
    <source>
        <dbReference type="EMBL" id="MFD0993949.1"/>
    </source>
</evidence>
<sequence length="1125" mass="129896">MTKKLITLLLFFSLLPVASQIKNQNFRSKIFTLKSDLVKVDSLTINSQDFQVFASKDSLISPDDYKIDFQKAELTINHKKYSKIKVNYYRFPDFITKVYTPIDASVIVPNTSVTNKLYSQTTNKKKTKIDFFDDINTKGFITRGVTAGNNQNAVTNSALDLTIEGKLSPKVGIRANIFDTNFPLQEGGYSQNITDFDRIFIELFSKKWRIRGGDISLSNKESFFLNFDKKVAGVEVEAAIGDKGNVLASGAVVRGQFSAYNFVGVEGNQGPYKIFGPNNQTFLVLVAGSDRVYVNGVLLERGENKDYVIDYNLAEIRFNTTYPITNDMRIRVEYQFSEQNYTRFITYDKTTFTSDKFSIGGYFYSENDAKSQPLQQSLTAAQKEILANAGNDESQMIAPSAYPDSYAPNRIQYRKVTNNGVEFFEYTTDENEDVYTVSFTNVGSGFGSYNVLKTIATGTVYEYVGENLGSFLPVTRLIAPTKLQVAVINTSYKPTPKTTINAEVALSNNDKNLFSSISDDENKTMATDINWKQVLIDKKWQLESAVNYQFVQNNFTTVQRFRTVEFNRDWNIFNPEGNQQLFGVSFSYKNKKNSFINYGYNQLSFSNDFNGVKHSLAAQLGEKRTKFVLKSSFLTNSGTINDDTFFRAQSKLVHSFKRSWIGGLTSVERNKRFNKSTEFYELNSHQFKEFETFYGIGDSTKVYAKFGVNYRENDSIKNNQFTQINNRKTFYVNSRLIKNKNTNVSVFANYRFTENRFQNNEKSLNSRLTYNQLLFKKFIRLSSVYETSSGNIAQQEFVYIKVEPGQGYYTWIDYNNDGEQQFDEFEIAQFQDQADYLRVALPNITFLPTQKAKWKQTVILNASIWKQQKGLKKWLSHFYNQTNWLIDNEQKRVGSSFNLNPFDFDEDKLLALTYNFRNSFYYNRNLQNYSWVYTYGTTKSKQQFNIGNQESTSDIHQLDFHHKFSTYWLFQCLVSTANNKLITENFSNRNFDLKVQELQPKLSFLYNKNHRLTAFYQYKEKVNTLESFEELLQHKIGLEYFFSSLKKNQISANFNLFQNNFTGNQNSPVGYQMLEGLQPGKNYTWNVLVNQKINSLLTLNLSYLGRKSPTAKTIHTGMVQLRANF</sequence>
<feature type="signal peptide" evidence="1">
    <location>
        <begin position="1"/>
        <end position="19"/>
    </location>
</feature>
<name>A0ABW3JUD7_9FLAO</name>
<protein>
    <submittedName>
        <fullName evidence="2">Uncharacterized protein</fullName>
    </submittedName>
</protein>
<accession>A0ABW3JUD7</accession>
<comment type="caution">
    <text evidence="2">The sequence shown here is derived from an EMBL/GenBank/DDBJ whole genome shotgun (WGS) entry which is preliminary data.</text>
</comment>
<keyword evidence="1" id="KW-0732">Signal</keyword>
<evidence type="ECO:0000313" key="3">
    <source>
        <dbReference type="Proteomes" id="UP001597062"/>
    </source>
</evidence>
<dbReference type="Proteomes" id="UP001597062">
    <property type="component" value="Unassembled WGS sequence"/>
</dbReference>
<evidence type="ECO:0000256" key="1">
    <source>
        <dbReference type="SAM" id="SignalP"/>
    </source>
</evidence>